<sequence length="233" mass="26922">MERMKYENHPLLPSNARQGQPHVLKDGQDIEHIEDGFEVVRYDPRSTLRKPAQLCDFVATILHRIGDHPTALKDFFGPAIKYFKFLRITKNGCFMTVIIWRKDNEVMVGPYNQYPWFHEWELLTKSELSKVAPDGVWKVKWGVQTAVSGPNVDTIWSLRNLSKVNDLMIAKPDPRDPGEAENIAYRLGTCTYANQIWEKLDGTECVIEIEKQEAEEAKNDKNVAAEQEKYEKN</sequence>
<gene>
    <name evidence="3" type="ORF">Ptr86124_002640</name>
</gene>
<accession>A0A922NNR7</accession>
<evidence type="ECO:0000256" key="1">
    <source>
        <dbReference type="SAM" id="Coils"/>
    </source>
</evidence>
<evidence type="ECO:0000256" key="2">
    <source>
        <dbReference type="SAM" id="MobiDB-lite"/>
    </source>
</evidence>
<dbReference type="OrthoDB" id="3793027at2759"/>
<keyword evidence="4" id="KW-1185">Reference proteome</keyword>
<name>A0A922NNR7_9PLEO</name>
<reference evidence="4" key="1">
    <citation type="journal article" date="2022" name="Microb. Genom.">
        <title>A global pangenome for the wheat fungal pathogen Pyrenophora tritici-repentis and prediction of effector protein structural homology.</title>
        <authorList>
            <person name="Moolhuijzen P.M."/>
            <person name="See P.T."/>
            <person name="Shi G."/>
            <person name="Powell H.R."/>
            <person name="Cockram J."/>
            <person name="Jorgensen L.N."/>
            <person name="Benslimane H."/>
            <person name="Strelkov S.E."/>
            <person name="Turner J."/>
            <person name="Liu Z."/>
            <person name="Moffat C.S."/>
        </authorList>
    </citation>
    <scope>NUCLEOTIDE SEQUENCE [LARGE SCALE GENOMIC DNA]</scope>
</reference>
<feature type="coiled-coil region" evidence="1">
    <location>
        <begin position="200"/>
        <end position="227"/>
    </location>
</feature>
<keyword evidence="1" id="KW-0175">Coiled coil</keyword>
<proteinExistence type="predicted"/>
<organism evidence="3 4">
    <name type="scientific">Pyrenophora tritici-repentis</name>
    <dbReference type="NCBI Taxonomy" id="45151"/>
    <lineage>
        <taxon>Eukaryota</taxon>
        <taxon>Fungi</taxon>
        <taxon>Dikarya</taxon>
        <taxon>Ascomycota</taxon>
        <taxon>Pezizomycotina</taxon>
        <taxon>Dothideomycetes</taxon>
        <taxon>Pleosporomycetidae</taxon>
        <taxon>Pleosporales</taxon>
        <taxon>Pleosporineae</taxon>
        <taxon>Pleosporaceae</taxon>
        <taxon>Pyrenophora</taxon>
    </lineage>
</organism>
<evidence type="ECO:0000313" key="4">
    <source>
        <dbReference type="Proteomes" id="UP000249757"/>
    </source>
</evidence>
<dbReference type="EMBL" id="NRDI02000002">
    <property type="protein sequence ID" value="KAI1519512.1"/>
    <property type="molecule type" value="Genomic_DNA"/>
</dbReference>
<comment type="caution">
    <text evidence="3">The sequence shown here is derived from an EMBL/GenBank/DDBJ whole genome shotgun (WGS) entry which is preliminary data.</text>
</comment>
<dbReference type="Proteomes" id="UP000249757">
    <property type="component" value="Unassembled WGS sequence"/>
</dbReference>
<protein>
    <submittedName>
        <fullName evidence="3">Uncharacterized protein</fullName>
    </submittedName>
</protein>
<evidence type="ECO:0000313" key="3">
    <source>
        <dbReference type="EMBL" id="KAI1519512.1"/>
    </source>
</evidence>
<feature type="region of interest" description="Disordered" evidence="2">
    <location>
        <begin position="1"/>
        <end position="21"/>
    </location>
</feature>
<dbReference type="AlphaFoldDB" id="A0A922NNR7"/>